<evidence type="ECO:0000313" key="4">
    <source>
        <dbReference type="Proteomes" id="UP001149074"/>
    </source>
</evidence>
<accession>A0A9W9K161</accession>
<dbReference type="GeneID" id="81359448"/>
<dbReference type="InterPro" id="IPR057670">
    <property type="entry name" value="SH3_retrovirus"/>
</dbReference>
<feature type="region of interest" description="Disordered" evidence="1">
    <location>
        <begin position="126"/>
        <end position="198"/>
    </location>
</feature>
<evidence type="ECO:0000259" key="2">
    <source>
        <dbReference type="Pfam" id="PF25597"/>
    </source>
</evidence>
<reference evidence="3" key="1">
    <citation type="submission" date="2022-11" db="EMBL/GenBank/DDBJ databases">
        <authorList>
            <person name="Petersen C."/>
        </authorList>
    </citation>
    <scope>NUCLEOTIDE SEQUENCE</scope>
    <source>
        <strain evidence="3">IBT 30761</strain>
    </source>
</reference>
<sequence length="198" mass="22462">MRVLGERTRAILQDSGLPQFLWAEVMRTVVSLRNMLPYHGRHIEGIKSPILGSDAYVVLQQEQIRRNPSRRHLAPRAWMGKLVGYGSYHSSVYRVYWPYKDGRPRGTIHEVRDIIIDEGSDFELFHNPDLPPIESRGATPEGSPNSPETEISEEPDAEDNEIIVLEDPDIQGYSEGQPSRAFDDLISQSPARSHATIF</sequence>
<dbReference type="RefSeq" id="XP_056471275.1">
    <property type="nucleotide sequence ID" value="XM_056620469.1"/>
</dbReference>
<evidence type="ECO:0000256" key="1">
    <source>
        <dbReference type="SAM" id="MobiDB-lite"/>
    </source>
</evidence>
<keyword evidence="4" id="KW-1185">Reference proteome</keyword>
<dbReference type="Proteomes" id="UP001149074">
    <property type="component" value="Unassembled WGS sequence"/>
</dbReference>
<comment type="caution">
    <text evidence="3">The sequence shown here is derived from an EMBL/GenBank/DDBJ whole genome shotgun (WGS) entry which is preliminary data.</text>
</comment>
<protein>
    <recommendedName>
        <fullName evidence="2">Retroviral polymerase SH3-like domain-containing protein</fullName>
    </recommendedName>
</protein>
<evidence type="ECO:0000313" key="3">
    <source>
        <dbReference type="EMBL" id="KAJ5089293.1"/>
    </source>
</evidence>
<dbReference type="EMBL" id="JAPQKI010000009">
    <property type="protein sequence ID" value="KAJ5089293.1"/>
    <property type="molecule type" value="Genomic_DNA"/>
</dbReference>
<feature type="compositionally biased region" description="Acidic residues" evidence="1">
    <location>
        <begin position="150"/>
        <end position="169"/>
    </location>
</feature>
<feature type="domain" description="Retroviral polymerase SH3-like" evidence="2">
    <location>
        <begin position="67"/>
        <end position="124"/>
    </location>
</feature>
<dbReference type="Pfam" id="PF25597">
    <property type="entry name" value="SH3_retrovirus"/>
    <property type="match status" value="1"/>
</dbReference>
<dbReference type="OrthoDB" id="4369929at2759"/>
<organism evidence="3 4">
    <name type="scientific">Penicillium argentinense</name>
    <dbReference type="NCBI Taxonomy" id="1131581"/>
    <lineage>
        <taxon>Eukaryota</taxon>
        <taxon>Fungi</taxon>
        <taxon>Dikarya</taxon>
        <taxon>Ascomycota</taxon>
        <taxon>Pezizomycotina</taxon>
        <taxon>Eurotiomycetes</taxon>
        <taxon>Eurotiomycetidae</taxon>
        <taxon>Eurotiales</taxon>
        <taxon>Aspergillaceae</taxon>
        <taxon>Penicillium</taxon>
    </lineage>
</organism>
<dbReference type="AlphaFoldDB" id="A0A9W9K161"/>
<reference evidence="3" key="2">
    <citation type="journal article" date="2023" name="IMA Fungus">
        <title>Comparative genomic study of the Penicillium genus elucidates a diverse pangenome and 15 lateral gene transfer events.</title>
        <authorList>
            <person name="Petersen C."/>
            <person name="Sorensen T."/>
            <person name="Nielsen M.R."/>
            <person name="Sondergaard T.E."/>
            <person name="Sorensen J.L."/>
            <person name="Fitzpatrick D.A."/>
            <person name="Frisvad J.C."/>
            <person name="Nielsen K.L."/>
        </authorList>
    </citation>
    <scope>NUCLEOTIDE SEQUENCE</scope>
    <source>
        <strain evidence="3">IBT 30761</strain>
    </source>
</reference>
<gene>
    <name evidence="3" type="ORF">N7532_007977</name>
</gene>
<name>A0A9W9K161_9EURO</name>
<proteinExistence type="predicted"/>